<evidence type="ECO:0000256" key="1">
    <source>
        <dbReference type="SAM" id="Phobius"/>
    </source>
</evidence>
<name>A0ABZ2YTG8_9BACT</name>
<evidence type="ECO:0000313" key="2">
    <source>
        <dbReference type="EMBL" id="WZN42850.1"/>
    </source>
</evidence>
<protein>
    <submittedName>
        <fullName evidence="2">Uncharacterized protein</fullName>
    </submittedName>
</protein>
<keyword evidence="1" id="KW-0472">Membrane</keyword>
<evidence type="ECO:0000313" key="3">
    <source>
        <dbReference type="Proteomes" id="UP001485459"/>
    </source>
</evidence>
<organism evidence="2 3">
    <name type="scientific">Chitinophaga pollutisoli</name>
    <dbReference type="NCBI Taxonomy" id="3133966"/>
    <lineage>
        <taxon>Bacteria</taxon>
        <taxon>Pseudomonadati</taxon>
        <taxon>Bacteroidota</taxon>
        <taxon>Chitinophagia</taxon>
        <taxon>Chitinophagales</taxon>
        <taxon>Chitinophagaceae</taxon>
        <taxon>Chitinophaga</taxon>
    </lineage>
</organism>
<proteinExistence type="predicted"/>
<accession>A0ABZ2YTG8</accession>
<keyword evidence="3" id="KW-1185">Reference proteome</keyword>
<dbReference type="EMBL" id="CP149822">
    <property type="protein sequence ID" value="WZN42850.1"/>
    <property type="molecule type" value="Genomic_DNA"/>
</dbReference>
<feature type="transmembrane region" description="Helical" evidence="1">
    <location>
        <begin position="12"/>
        <end position="29"/>
    </location>
</feature>
<dbReference type="Proteomes" id="UP001485459">
    <property type="component" value="Chromosome"/>
</dbReference>
<dbReference type="RefSeq" id="WP_341837677.1">
    <property type="nucleotide sequence ID" value="NZ_CP149822.1"/>
</dbReference>
<feature type="transmembrane region" description="Helical" evidence="1">
    <location>
        <begin position="41"/>
        <end position="65"/>
    </location>
</feature>
<reference evidence="3" key="1">
    <citation type="submission" date="2024-03" db="EMBL/GenBank/DDBJ databases">
        <title>Chitinophaga horti sp. nov., isolated from garden soil.</title>
        <authorList>
            <person name="Lee D.S."/>
            <person name="Han D.M."/>
            <person name="Baek J.H."/>
            <person name="Choi D.G."/>
            <person name="Jeon J.H."/>
            <person name="Jeon C.O."/>
        </authorList>
    </citation>
    <scope>NUCLEOTIDE SEQUENCE [LARGE SCALE GENOMIC DNA]</scope>
    <source>
        <strain evidence="3">GPA1</strain>
    </source>
</reference>
<feature type="transmembrane region" description="Helical" evidence="1">
    <location>
        <begin position="85"/>
        <end position="103"/>
    </location>
</feature>
<keyword evidence="1" id="KW-0812">Transmembrane</keyword>
<sequence>MKSTPFWYALRIWLASVAISPIIFTISIFERMPGNLAIDAFLLLLLISASVLFGLPSLPVFSYLVMRKFATGADDDALRHHAARWAPIILALNFGLVWAILRSDVLADAWFYLRLVGAYLLTTMCCIRYMRLAPAISQ</sequence>
<feature type="transmembrane region" description="Helical" evidence="1">
    <location>
        <begin position="109"/>
        <end position="130"/>
    </location>
</feature>
<gene>
    <name evidence="2" type="ORF">WJU16_07355</name>
</gene>
<keyword evidence="1" id="KW-1133">Transmembrane helix</keyword>